<organism evidence="1">
    <name type="scientific">Pediococcus pentosaceus CGMCC 7049</name>
    <dbReference type="NCBI Taxonomy" id="1460385"/>
    <lineage>
        <taxon>Bacteria</taxon>
        <taxon>Bacillati</taxon>
        <taxon>Bacillota</taxon>
        <taxon>Bacilli</taxon>
        <taxon>Lactobacillales</taxon>
        <taxon>Lactobacillaceae</taxon>
        <taxon>Pediococcus</taxon>
    </lineage>
</organism>
<proteinExistence type="predicted"/>
<dbReference type="EMBL" id="CP157400">
    <property type="protein sequence ID" value="XBS07619.1"/>
    <property type="molecule type" value="Genomic_DNA"/>
</dbReference>
<accession>A0AAU7NJ21</accession>
<dbReference type="RefSeq" id="WP_029257999.1">
    <property type="nucleotide sequence ID" value="NZ_CP157400.1"/>
</dbReference>
<evidence type="ECO:0000313" key="1">
    <source>
        <dbReference type="EMBL" id="XBS07619.1"/>
    </source>
</evidence>
<gene>
    <name evidence="1" type="ORF">BB06_05125</name>
</gene>
<name>A0AAU7NJ21_PEDPE</name>
<reference evidence="1" key="1">
    <citation type="submission" date="2014-02" db="EMBL/GenBank/DDBJ databases">
        <authorList>
            <person name="Zhao D."/>
            <person name="Dong X."/>
            <person name="Li Y."/>
            <person name="Lv L."/>
            <person name="Zhao D."/>
            <person name="Gao Y."/>
            <person name="Wang Y."/>
            <person name="Li Y."/>
        </authorList>
    </citation>
    <scope>NUCLEOTIDE SEQUENCE</scope>
    <source>
        <strain evidence="1">CGMCC 7049</strain>
    </source>
</reference>
<protein>
    <submittedName>
        <fullName evidence="1">Uncharacterized protein</fullName>
    </submittedName>
</protein>
<reference evidence="1" key="2">
    <citation type="submission" date="2024-05" db="EMBL/GenBank/DDBJ databases">
        <authorList>
            <person name="Chen H."/>
        </authorList>
    </citation>
    <scope>NUCLEOTIDE SEQUENCE</scope>
    <source>
        <strain evidence="1">CGMCC 7049</strain>
    </source>
</reference>
<sequence>MDNLIKCPFCGSDKVSIMPAPKQSDKFYLAGINTETGIVTNHGITVDLISCTHCGSAWLFNKGFKTV</sequence>
<dbReference type="AlphaFoldDB" id="A0AAU7NJ21"/>